<dbReference type="AlphaFoldDB" id="A0AAD7D6B1"/>
<gene>
    <name evidence="2" type="ORF">B0H17DRAFT_1206496</name>
</gene>
<evidence type="ECO:0000256" key="1">
    <source>
        <dbReference type="SAM" id="MobiDB-lite"/>
    </source>
</evidence>
<organism evidence="2 3">
    <name type="scientific">Mycena rosella</name>
    <name type="common">Pink bonnet</name>
    <name type="synonym">Agaricus rosellus</name>
    <dbReference type="NCBI Taxonomy" id="1033263"/>
    <lineage>
        <taxon>Eukaryota</taxon>
        <taxon>Fungi</taxon>
        <taxon>Dikarya</taxon>
        <taxon>Basidiomycota</taxon>
        <taxon>Agaricomycotina</taxon>
        <taxon>Agaricomycetes</taxon>
        <taxon>Agaricomycetidae</taxon>
        <taxon>Agaricales</taxon>
        <taxon>Marasmiineae</taxon>
        <taxon>Mycenaceae</taxon>
        <taxon>Mycena</taxon>
    </lineage>
</organism>
<dbReference type="Proteomes" id="UP001221757">
    <property type="component" value="Unassembled WGS sequence"/>
</dbReference>
<evidence type="ECO:0000313" key="2">
    <source>
        <dbReference type="EMBL" id="KAJ7679585.1"/>
    </source>
</evidence>
<sequence length="260" mass="28941">MRRTTAPRHTPIDILATRIHPPVDIYQDLNTPVVPRGATDAGGDHSIPLPSEDAFRLPADRVTAVDISPSRTHTTSFGVAHRLPTRRRPRCPSLPHSPYRRSGLLNPAYLSVFATPRPRLHLSVHREQHVLCTARALVSAAQSTIRPGTYDGCVQPHPRRHATLRVPSAPWRRSLLADSILGSTRVRSSPTRPTRPSAGRHAPPPPPHRPVLLHPVHPTPQLHRPLSPRKSPPKEKLKKQKKENPTYHPPLLLEHLVVLA</sequence>
<feature type="compositionally biased region" description="Low complexity" evidence="1">
    <location>
        <begin position="183"/>
        <end position="201"/>
    </location>
</feature>
<comment type="caution">
    <text evidence="2">The sequence shown here is derived from an EMBL/GenBank/DDBJ whole genome shotgun (WGS) entry which is preliminary data.</text>
</comment>
<keyword evidence="3" id="KW-1185">Reference proteome</keyword>
<feature type="compositionally biased region" description="Low complexity" evidence="1">
    <location>
        <begin position="210"/>
        <end position="229"/>
    </location>
</feature>
<accession>A0AAD7D6B1</accession>
<dbReference type="EMBL" id="JARKIE010000130">
    <property type="protein sequence ID" value="KAJ7679585.1"/>
    <property type="molecule type" value="Genomic_DNA"/>
</dbReference>
<reference evidence="2" key="1">
    <citation type="submission" date="2023-03" db="EMBL/GenBank/DDBJ databases">
        <title>Massive genome expansion in bonnet fungi (Mycena s.s.) driven by repeated elements and novel gene families across ecological guilds.</title>
        <authorList>
            <consortium name="Lawrence Berkeley National Laboratory"/>
            <person name="Harder C.B."/>
            <person name="Miyauchi S."/>
            <person name="Viragh M."/>
            <person name="Kuo A."/>
            <person name="Thoen E."/>
            <person name="Andreopoulos B."/>
            <person name="Lu D."/>
            <person name="Skrede I."/>
            <person name="Drula E."/>
            <person name="Henrissat B."/>
            <person name="Morin E."/>
            <person name="Kohler A."/>
            <person name="Barry K."/>
            <person name="LaButti K."/>
            <person name="Morin E."/>
            <person name="Salamov A."/>
            <person name="Lipzen A."/>
            <person name="Mereny Z."/>
            <person name="Hegedus B."/>
            <person name="Baldrian P."/>
            <person name="Stursova M."/>
            <person name="Weitz H."/>
            <person name="Taylor A."/>
            <person name="Grigoriev I.V."/>
            <person name="Nagy L.G."/>
            <person name="Martin F."/>
            <person name="Kauserud H."/>
        </authorList>
    </citation>
    <scope>NUCLEOTIDE SEQUENCE</scope>
    <source>
        <strain evidence="2">CBHHK067</strain>
    </source>
</reference>
<proteinExistence type="predicted"/>
<evidence type="ECO:0000313" key="3">
    <source>
        <dbReference type="Proteomes" id="UP001221757"/>
    </source>
</evidence>
<protein>
    <submittedName>
        <fullName evidence="2">Uncharacterized protein</fullName>
    </submittedName>
</protein>
<feature type="region of interest" description="Disordered" evidence="1">
    <location>
        <begin position="182"/>
        <end position="249"/>
    </location>
</feature>
<name>A0AAD7D6B1_MYCRO</name>